<dbReference type="GO" id="GO:0012505">
    <property type="term" value="C:endomembrane system"/>
    <property type="evidence" value="ECO:0007669"/>
    <property type="project" value="UniProtKB-ARBA"/>
</dbReference>
<dbReference type="AlphaFoldDB" id="A0AAN0KB81"/>
<dbReference type="Proteomes" id="UP001431656">
    <property type="component" value="Chromosome"/>
</dbReference>
<dbReference type="KEGG" id="broo:brsh051_24980"/>
<name>A0AAN0KB81_9ACTN</name>
<protein>
    <submittedName>
        <fullName evidence="5">Uncharacterized protein</fullName>
    </submittedName>
</protein>
<evidence type="ECO:0000313" key="5">
    <source>
        <dbReference type="EMBL" id="BEH03217.1"/>
    </source>
</evidence>
<evidence type="ECO:0000256" key="2">
    <source>
        <dbReference type="ARBA" id="ARBA00023034"/>
    </source>
</evidence>
<gene>
    <name evidence="5" type="ORF">brsh051_24980</name>
</gene>
<dbReference type="Gene3D" id="1.10.3630.10">
    <property type="entry name" value="yeast vps74-n-term truncation variant domain like"/>
    <property type="match status" value="1"/>
</dbReference>
<keyword evidence="2" id="KW-0333">Golgi apparatus</keyword>
<sequence>MTTAATRTGATRVEAVDGRAPSDELLRAAWDYVSDKPGKVQTVLAAIGPALRQPVLERLIARGDFGEESRKTLGLFKTKALVAGEMGGAPTSSMTFARSWSTVQSRPRGLPHWRG</sequence>
<accession>A0AAN0KB81</accession>
<evidence type="ECO:0000313" key="6">
    <source>
        <dbReference type="Proteomes" id="UP001431656"/>
    </source>
</evidence>
<dbReference type="GO" id="GO:0070273">
    <property type="term" value="F:phosphatidylinositol-4-phosphate binding"/>
    <property type="evidence" value="ECO:0007669"/>
    <property type="project" value="InterPro"/>
</dbReference>
<dbReference type="InterPro" id="IPR008628">
    <property type="entry name" value="GPP34-like"/>
</dbReference>
<comment type="subcellular location">
    <subcellularLocation>
        <location evidence="1">Golgi apparatus membrane</location>
        <topology evidence="1">Peripheral membrane protein</topology>
        <orientation evidence="1">Cytoplasmic side</orientation>
    </subcellularLocation>
</comment>
<keyword evidence="6" id="KW-1185">Reference proteome</keyword>
<dbReference type="Pfam" id="PF05719">
    <property type="entry name" value="GPP34"/>
    <property type="match status" value="1"/>
</dbReference>
<dbReference type="GO" id="GO:0005737">
    <property type="term" value="C:cytoplasm"/>
    <property type="evidence" value="ECO:0007669"/>
    <property type="project" value="UniProtKB-ARBA"/>
</dbReference>
<proteinExistence type="predicted"/>
<reference evidence="5" key="1">
    <citation type="journal article" date="2024" name="Int. J. Syst. Evol. Microbiol.">
        <title>Brooklawnia propionicigenes sp. nov., a facultatively anaerobic, propionate-producing bacterium isolated from a methanogenic reactor treating waste from cattle farms.</title>
        <authorList>
            <person name="Akita Y."/>
            <person name="Ueki A."/>
            <person name="Tonouchi A."/>
            <person name="Sugawara Y."/>
            <person name="Honma S."/>
            <person name="Kaku N."/>
            <person name="Ueki K."/>
        </authorList>
    </citation>
    <scope>NUCLEOTIDE SEQUENCE</scope>
    <source>
        <strain evidence="5">SH051</strain>
    </source>
</reference>
<keyword evidence="4" id="KW-0472">Membrane</keyword>
<evidence type="ECO:0000256" key="4">
    <source>
        <dbReference type="ARBA" id="ARBA00023136"/>
    </source>
</evidence>
<keyword evidence="3" id="KW-0446">Lipid-binding</keyword>
<organism evidence="5 6">
    <name type="scientific">Brooklawnia propionicigenes</name>
    <dbReference type="NCBI Taxonomy" id="3041175"/>
    <lineage>
        <taxon>Bacteria</taxon>
        <taxon>Bacillati</taxon>
        <taxon>Actinomycetota</taxon>
        <taxon>Actinomycetes</taxon>
        <taxon>Propionibacteriales</taxon>
        <taxon>Propionibacteriaceae</taxon>
        <taxon>Brooklawnia</taxon>
    </lineage>
</organism>
<dbReference type="EMBL" id="AP028056">
    <property type="protein sequence ID" value="BEH03217.1"/>
    <property type="molecule type" value="Genomic_DNA"/>
</dbReference>
<evidence type="ECO:0000256" key="1">
    <source>
        <dbReference type="ARBA" id="ARBA00004255"/>
    </source>
</evidence>
<evidence type="ECO:0000256" key="3">
    <source>
        <dbReference type="ARBA" id="ARBA00023121"/>
    </source>
</evidence>
<dbReference type="InterPro" id="IPR038261">
    <property type="entry name" value="GPP34-like_sf"/>
</dbReference>